<comment type="caution">
    <text evidence="6">The sequence shown here is derived from an EMBL/GenBank/DDBJ whole genome shotgun (WGS) entry which is preliminary data.</text>
</comment>
<proteinExistence type="predicted"/>
<name>A0ABV9CCC6_9ACTN</name>
<evidence type="ECO:0000256" key="5">
    <source>
        <dbReference type="SAM" id="Phobius"/>
    </source>
</evidence>
<keyword evidence="2 5" id="KW-0812">Transmembrane</keyword>
<keyword evidence="4 5" id="KW-0472">Membrane</keyword>
<feature type="transmembrane region" description="Helical" evidence="5">
    <location>
        <begin position="22"/>
        <end position="41"/>
    </location>
</feature>
<accession>A0ABV9CCC6</accession>
<evidence type="ECO:0000313" key="7">
    <source>
        <dbReference type="Proteomes" id="UP001596004"/>
    </source>
</evidence>
<feature type="transmembrane region" description="Helical" evidence="5">
    <location>
        <begin position="61"/>
        <end position="79"/>
    </location>
</feature>
<evidence type="ECO:0000313" key="6">
    <source>
        <dbReference type="EMBL" id="MFC4530726.1"/>
    </source>
</evidence>
<organism evidence="6 7">
    <name type="scientific">Sphaerisporangium dianthi</name>
    <dbReference type="NCBI Taxonomy" id="1436120"/>
    <lineage>
        <taxon>Bacteria</taxon>
        <taxon>Bacillati</taxon>
        <taxon>Actinomycetota</taxon>
        <taxon>Actinomycetes</taxon>
        <taxon>Streptosporangiales</taxon>
        <taxon>Streptosporangiaceae</taxon>
        <taxon>Sphaerisporangium</taxon>
    </lineage>
</organism>
<dbReference type="InterPro" id="IPR032808">
    <property type="entry name" value="DoxX"/>
</dbReference>
<keyword evidence="7" id="KW-1185">Reference proteome</keyword>
<dbReference type="Pfam" id="PF13564">
    <property type="entry name" value="DoxX_2"/>
    <property type="match status" value="1"/>
</dbReference>
<gene>
    <name evidence="6" type="ORF">ACFO60_08110</name>
</gene>
<evidence type="ECO:0000256" key="4">
    <source>
        <dbReference type="ARBA" id="ARBA00023136"/>
    </source>
</evidence>
<feature type="transmembrane region" description="Helical" evidence="5">
    <location>
        <begin position="86"/>
        <end position="104"/>
    </location>
</feature>
<evidence type="ECO:0000256" key="1">
    <source>
        <dbReference type="ARBA" id="ARBA00004141"/>
    </source>
</evidence>
<dbReference type="Proteomes" id="UP001596004">
    <property type="component" value="Unassembled WGS sequence"/>
</dbReference>
<reference evidence="7" key="1">
    <citation type="journal article" date="2019" name="Int. J. Syst. Evol. Microbiol.">
        <title>The Global Catalogue of Microorganisms (GCM) 10K type strain sequencing project: providing services to taxonomists for standard genome sequencing and annotation.</title>
        <authorList>
            <consortium name="The Broad Institute Genomics Platform"/>
            <consortium name="The Broad Institute Genome Sequencing Center for Infectious Disease"/>
            <person name="Wu L."/>
            <person name="Ma J."/>
        </authorList>
    </citation>
    <scope>NUCLEOTIDE SEQUENCE [LARGE SCALE GENOMIC DNA]</scope>
    <source>
        <strain evidence="7">CGMCC 4.7132</strain>
    </source>
</reference>
<evidence type="ECO:0000256" key="3">
    <source>
        <dbReference type="ARBA" id="ARBA00022989"/>
    </source>
</evidence>
<keyword evidence="3 5" id="KW-1133">Transmembrane helix</keyword>
<evidence type="ECO:0000256" key="2">
    <source>
        <dbReference type="ARBA" id="ARBA00022692"/>
    </source>
</evidence>
<protein>
    <submittedName>
        <fullName evidence="6">DoxX family protein</fullName>
    </submittedName>
</protein>
<dbReference type="EMBL" id="JBHSFP010000004">
    <property type="protein sequence ID" value="MFC4530726.1"/>
    <property type="molecule type" value="Genomic_DNA"/>
</dbReference>
<comment type="subcellular location">
    <subcellularLocation>
        <location evidence="1">Membrane</location>
        <topology evidence="1">Multi-pass membrane protein</topology>
    </subcellularLocation>
</comment>
<feature type="transmembrane region" description="Helical" evidence="5">
    <location>
        <begin position="110"/>
        <end position="126"/>
    </location>
</feature>
<dbReference type="RefSeq" id="WP_380838757.1">
    <property type="nucleotide sequence ID" value="NZ_JBHSFP010000004.1"/>
</dbReference>
<sequence length="140" mass="15125">MAATTLTSGTAPSTRPRLLRRVLWVFQIFFGLFLIGASALPKFAGQKDAVETFTLIGWGQWFRYVTGAVELAGGIGLLIPRLAGAAAAGLVGLMTGAALTHFLVTEPVWALLPIGMGVVFALIAWDRREQTRDLIRSLKR</sequence>